<comment type="caution">
    <text evidence="2">The sequence shown here is derived from an EMBL/GenBank/DDBJ whole genome shotgun (WGS) entry which is preliminary data.</text>
</comment>
<feature type="compositionally biased region" description="Basic and acidic residues" evidence="1">
    <location>
        <begin position="25"/>
        <end position="35"/>
    </location>
</feature>
<proteinExistence type="predicted"/>
<sequence length="43" mass="4777">MRVPSLTLPQAGRTACAAHTTTEPVPRRAPHEHPGQRTRTHPR</sequence>
<gene>
    <name evidence="2" type="ORF">LMG18101_00855</name>
</gene>
<protein>
    <submittedName>
        <fullName evidence="2">Uncharacterized protein</fullName>
    </submittedName>
</protein>
<accession>A0ABN9JJE5</accession>
<feature type="region of interest" description="Disordered" evidence="1">
    <location>
        <begin position="1"/>
        <end position="43"/>
    </location>
</feature>
<organism evidence="2 3">
    <name type="scientific">Ralstonia flaminis</name>
    <dbReference type="NCBI Taxonomy" id="3058597"/>
    <lineage>
        <taxon>Bacteria</taxon>
        <taxon>Pseudomonadati</taxon>
        <taxon>Pseudomonadota</taxon>
        <taxon>Betaproteobacteria</taxon>
        <taxon>Burkholderiales</taxon>
        <taxon>Burkholderiaceae</taxon>
        <taxon>Ralstonia</taxon>
    </lineage>
</organism>
<keyword evidence="3" id="KW-1185">Reference proteome</keyword>
<evidence type="ECO:0000256" key="1">
    <source>
        <dbReference type="SAM" id="MobiDB-lite"/>
    </source>
</evidence>
<evidence type="ECO:0000313" key="2">
    <source>
        <dbReference type="EMBL" id="CAJ0810335.1"/>
    </source>
</evidence>
<evidence type="ECO:0000313" key="3">
    <source>
        <dbReference type="Proteomes" id="UP001189757"/>
    </source>
</evidence>
<dbReference type="Proteomes" id="UP001189757">
    <property type="component" value="Unassembled WGS sequence"/>
</dbReference>
<name>A0ABN9JJE5_9RALS</name>
<reference evidence="2 3" key="1">
    <citation type="submission" date="2023-07" db="EMBL/GenBank/DDBJ databases">
        <authorList>
            <person name="Peeters C."/>
        </authorList>
    </citation>
    <scope>NUCLEOTIDE SEQUENCE [LARGE SCALE GENOMIC DNA]</scope>
    <source>
        <strain evidence="2 3">LMG 18101</strain>
    </source>
</reference>
<dbReference type="EMBL" id="CATZLL010000002">
    <property type="protein sequence ID" value="CAJ0810335.1"/>
    <property type="molecule type" value="Genomic_DNA"/>
</dbReference>